<dbReference type="InterPro" id="IPR004381">
    <property type="entry name" value="Glycerate_kinase"/>
</dbReference>
<evidence type="ECO:0000313" key="6">
    <source>
        <dbReference type="Proteomes" id="UP000573599"/>
    </source>
</evidence>
<evidence type="ECO:0000313" key="5">
    <source>
        <dbReference type="EMBL" id="NYG06621.1"/>
    </source>
</evidence>
<evidence type="ECO:0000256" key="3">
    <source>
        <dbReference type="ARBA" id="ARBA00022777"/>
    </source>
</evidence>
<protein>
    <submittedName>
        <fullName evidence="5">Glycerate kinase</fullName>
        <ecNumber evidence="5">2.7.1.31</ecNumber>
    </submittedName>
</protein>
<sequence>MPRVLLAPDKFKGTLTADEVAGHLSNGLRSVMPDVEVVVVPVADGGDGTLDAAVAAGFTRVPVRATGPTGVPCAASYARRGTDAVVELAQVSGLAQLPGGRSDALGATSRGTGEVIAAALDAGARRIVVGIGGSACTDGGAGLLGGLGARLSGRHGRALRDGGGALEDVVSLDLSELHPALAEAELVVACDVDNPLTGRTGAAAVYGPQKGAGPEDVERLDAALSRWAAVVAAATGHDHRDRPGAGAAGGVGFALMAVLGAVPRPGAQVVAELTGLADAVGAADLVVTGEGSLDAQTLHGKAPAAVAALARDKGVAAVAVAGQVTLTHGELAAAGLCAAYALVDEAGTRQEALDAPGPLLERLGARIAREHLCGVR</sequence>
<dbReference type="GO" id="GO:0031388">
    <property type="term" value="P:organic acid phosphorylation"/>
    <property type="evidence" value="ECO:0007669"/>
    <property type="project" value="UniProtKB-UniRule"/>
</dbReference>
<dbReference type="InterPro" id="IPR018197">
    <property type="entry name" value="Glycerate_kinase_RE-like"/>
</dbReference>
<dbReference type="AlphaFoldDB" id="A0A852WGH3"/>
<evidence type="ECO:0000256" key="1">
    <source>
        <dbReference type="ARBA" id="ARBA00006284"/>
    </source>
</evidence>
<dbReference type="GO" id="GO:0008887">
    <property type="term" value="F:glycerate kinase activity"/>
    <property type="evidence" value="ECO:0007669"/>
    <property type="project" value="UniProtKB-UniRule"/>
</dbReference>
<dbReference type="PANTHER" id="PTHR21599">
    <property type="entry name" value="GLYCERATE KINASE"/>
    <property type="match status" value="1"/>
</dbReference>
<dbReference type="InterPro" id="IPR018193">
    <property type="entry name" value="Glyc_kinase_flavodox-like_fold"/>
</dbReference>
<dbReference type="Pfam" id="PF02595">
    <property type="entry name" value="Gly_kinase"/>
    <property type="match status" value="1"/>
</dbReference>
<reference evidence="5 6" key="1">
    <citation type="submission" date="2020-07" db="EMBL/GenBank/DDBJ databases">
        <title>Sequencing the genomes of 1000 actinobacteria strains.</title>
        <authorList>
            <person name="Klenk H.-P."/>
        </authorList>
    </citation>
    <scope>NUCLEOTIDE SEQUENCE [LARGE SCALE GENOMIC DNA]</scope>
    <source>
        <strain evidence="5 6">DSM 23987</strain>
    </source>
</reference>
<dbReference type="PIRSF" id="PIRSF006078">
    <property type="entry name" value="GlxK"/>
    <property type="match status" value="1"/>
</dbReference>
<keyword evidence="6" id="KW-1185">Reference proteome</keyword>
<comment type="similarity">
    <text evidence="1 4">Belongs to the glycerate kinase type-1 family.</text>
</comment>
<dbReference type="SUPFAM" id="SSF110738">
    <property type="entry name" value="Glycerate kinase I"/>
    <property type="match status" value="1"/>
</dbReference>
<dbReference type="InterPro" id="IPR036129">
    <property type="entry name" value="Glycerate_kinase_sf"/>
</dbReference>
<dbReference type="Gene3D" id="3.40.50.10350">
    <property type="entry name" value="Glycerate kinase, domain 1"/>
    <property type="match status" value="1"/>
</dbReference>
<dbReference type="EC" id="2.7.1.31" evidence="5"/>
<accession>A0A852WGH3</accession>
<evidence type="ECO:0000256" key="4">
    <source>
        <dbReference type="PIRNR" id="PIRNR006078"/>
    </source>
</evidence>
<dbReference type="PANTHER" id="PTHR21599:SF0">
    <property type="entry name" value="GLYCERATE KINASE"/>
    <property type="match status" value="1"/>
</dbReference>
<comment type="caution">
    <text evidence="5">The sequence shown here is derived from an EMBL/GenBank/DDBJ whole genome shotgun (WGS) entry which is preliminary data.</text>
</comment>
<organism evidence="5 6">
    <name type="scientific">Pedococcus badiiscoriae</name>
    <dbReference type="NCBI Taxonomy" id="642776"/>
    <lineage>
        <taxon>Bacteria</taxon>
        <taxon>Bacillati</taxon>
        <taxon>Actinomycetota</taxon>
        <taxon>Actinomycetes</taxon>
        <taxon>Micrococcales</taxon>
        <taxon>Intrasporangiaceae</taxon>
        <taxon>Pedococcus</taxon>
    </lineage>
</organism>
<dbReference type="RefSeq" id="WP_179421078.1">
    <property type="nucleotide sequence ID" value="NZ_JACCAB010000001.1"/>
</dbReference>
<dbReference type="Gene3D" id="3.90.1510.10">
    <property type="entry name" value="Glycerate kinase, domain 2"/>
    <property type="match status" value="1"/>
</dbReference>
<proteinExistence type="inferred from homology"/>
<name>A0A852WGH3_9MICO</name>
<gene>
    <name evidence="5" type="ORF">BJ986_001108</name>
</gene>
<evidence type="ECO:0000256" key="2">
    <source>
        <dbReference type="ARBA" id="ARBA00022679"/>
    </source>
</evidence>
<keyword evidence="3 4" id="KW-0418">Kinase</keyword>
<dbReference type="Proteomes" id="UP000573599">
    <property type="component" value="Unassembled WGS sequence"/>
</dbReference>
<dbReference type="NCBIfam" id="TIGR00045">
    <property type="entry name" value="glycerate kinase"/>
    <property type="match status" value="1"/>
</dbReference>
<dbReference type="EMBL" id="JACCAB010000001">
    <property type="protein sequence ID" value="NYG06621.1"/>
    <property type="molecule type" value="Genomic_DNA"/>
</dbReference>
<keyword evidence="2 4" id="KW-0808">Transferase</keyword>